<feature type="repeat" description="NHL" evidence="6">
    <location>
        <begin position="400"/>
        <end position="443"/>
    </location>
</feature>
<sequence>MSHLHGDLQPGPNETKTPAVWSHAVPAVSREAVGYYHQRCSLPVLHAAAAALMCKSCFNRLPRQFCHECTTVLCELCKGEGHLHQGHLVQPIRVAAEQRRKELGGKLSALRNVMDEIQKKKTAIESISKSMRLKYRAVQQDYTTAELRLQEELSRSRRSFTASMAEVEKINGQVLEEQTYLLNIAEVQVVSRCDYLTMRVRQSDIALLKDDGGGSDDEELDLRRNLPTMFQLQEPELVRAEHSKPLEVGQLTTNTYIVNTDDEESGLEIAIEGDAEGLAGAAGATSGAMGAPVDLYRDIDMVTIVEETVCGSPGSFKSKSMDADGGSPAGAGVSAGPLVCQFVKKMGCKGTLPGMFNLPVSICVTPQGEVLVADRGNYRVQVFNRKGFQREIRRNASSIDNFVLSFLGADLPNLIPLSIAVTPQGLIGITDNYDNSVKVYTMDGHCVACHKNQLVKPWGIAAMPSGQFVVSDVEGGKLWCLAVDRNVGVVSYNRLCSAVRPKFVTCDAAGMVYFTQGLALNFEKHQNEPHLEGGFSIGSVGTDGKLGKQLSHFFSATEDFRCITGMCVDANGDLLVTDSGRKEIIQFPKEGGFKILIQEGLTCPVGVATTQKGQLLVLDCWDHCVKVYSYIQRRHSSIS</sequence>
<evidence type="ECO:0000256" key="6">
    <source>
        <dbReference type="PROSITE-ProRule" id="PRU00504"/>
    </source>
</evidence>
<evidence type="ECO:0000313" key="9">
    <source>
        <dbReference type="Proteomes" id="UP000694558"/>
    </source>
</evidence>
<dbReference type="CDD" id="cd14961">
    <property type="entry name" value="NHL_TRIM32_like"/>
    <property type="match status" value="1"/>
</dbReference>
<dbReference type="PROSITE" id="PS51125">
    <property type="entry name" value="NHL"/>
    <property type="match status" value="5"/>
</dbReference>
<evidence type="ECO:0000256" key="2">
    <source>
        <dbReference type="ARBA" id="ARBA00022737"/>
    </source>
</evidence>
<dbReference type="PROSITE" id="PS50119">
    <property type="entry name" value="ZF_BBOX"/>
    <property type="match status" value="1"/>
</dbReference>
<name>A0A8D3DH71_SCOMX</name>
<dbReference type="GeneTree" id="ENSGT00940000160949"/>
<evidence type="ECO:0000259" key="7">
    <source>
        <dbReference type="PROSITE" id="PS50119"/>
    </source>
</evidence>
<dbReference type="SMART" id="SM00336">
    <property type="entry name" value="BBOX"/>
    <property type="match status" value="1"/>
</dbReference>
<gene>
    <name evidence="8" type="primary">trim32</name>
</gene>
<feature type="repeat" description="NHL" evidence="6">
    <location>
        <begin position="449"/>
        <end position="484"/>
    </location>
</feature>
<dbReference type="Proteomes" id="UP000694558">
    <property type="component" value="Chromosome 16"/>
</dbReference>
<feature type="repeat" description="NHL" evidence="6">
    <location>
        <begin position="598"/>
        <end position="631"/>
    </location>
</feature>
<dbReference type="PANTHER" id="PTHR25464">
    <property type="entry name" value="TRIPARTITE MOTIF-CONTAINING PROTEIN 2-LIKE PROTEIN"/>
    <property type="match status" value="1"/>
</dbReference>
<keyword evidence="3 5" id="KW-0863">Zinc-finger</keyword>
<accession>A0A8D3DH71</accession>
<dbReference type="Gene3D" id="2.120.10.30">
    <property type="entry name" value="TolB, C-terminal domain"/>
    <property type="match status" value="2"/>
</dbReference>
<protein>
    <submittedName>
        <fullName evidence="8">Tripartite motif containing 32</fullName>
    </submittedName>
</protein>
<evidence type="ECO:0000256" key="4">
    <source>
        <dbReference type="ARBA" id="ARBA00022833"/>
    </source>
</evidence>
<dbReference type="InterPro" id="IPR000315">
    <property type="entry name" value="Znf_B-box"/>
</dbReference>
<feature type="domain" description="B box-type" evidence="7">
    <location>
        <begin position="49"/>
        <end position="92"/>
    </location>
</feature>
<organism evidence="8 9">
    <name type="scientific">Scophthalmus maximus</name>
    <name type="common">Turbot</name>
    <name type="synonym">Psetta maxima</name>
    <dbReference type="NCBI Taxonomy" id="52904"/>
    <lineage>
        <taxon>Eukaryota</taxon>
        <taxon>Metazoa</taxon>
        <taxon>Chordata</taxon>
        <taxon>Craniata</taxon>
        <taxon>Vertebrata</taxon>
        <taxon>Euteleostomi</taxon>
        <taxon>Actinopterygii</taxon>
        <taxon>Neopterygii</taxon>
        <taxon>Teleostei</taxon>
        <taxon>Neoteleostei</taxon>
        <taxon>Acanthomorphata</taxon>
        <taxon>Carangaria</taxon>
        <taxon>Pleuronectiformes</taxon>
        <taxon>Pleuronectoidei</taxon>
        <taxon>Scophthalmidae</taxon>
        <taxon>Scophthalmus</taxon>
    </lineage>
</organism>
<dbReference type="AlphaFoldDB" id="A0A8D3DH71"/>
<evidence type="ECO:0000256" key="3">
    <source>
        <dbReference type="ARBA" id="ARBA00022771"/>
    </source>
</evidence>
<evidence type="ECO:0000313" key="8">
    <source>
        <dbReference type="Ensembl" id="ENSSMAP00000058880.1"/>
    </source>
</evidence>
<reference evidence="8" key="1">
    <citation type="submission" date="2023-05" db="EMBL/GenBank/DDBJ databases">
        <title>High-quality long-read genome of Scophthalmus maximus.</title>
        <authorList>
            <person name="Lien S."/>
            <person name="Martinez P."/>
        </authorList>
    </citation>
    <scope>NUCLEOTIDE SEQUENCE [LARGE SCALE GENOMIC DNA]</scope>
</reference>
<dbReference type="PANTHER" id="PTHR25464:SF3">
    <property type="entry name" value="E3 UBIQUITIN-PROTEIN LIGASE TRIM32"/>
    <property type="match status" value="1"/>
</dbReference>
<dbReference type="OMA" id="LPTMFQL"/>
<evidence type="ECO:0000256" key="5">
    <source>
        <dbReference type="PROSITE-ProRule" id="PRU00024"/>
    </source>
</evidence>
<dbReference type="InterPro" id="IPR011042">
    <property type="entry name" value="6-blade_b-propeller_TolB-like"/>
</dbReference>
<dbReference type="InterPro" id="IPR001258">
    <property type="entry name" value="NHL_repeat"/>
</dbReference>
<dbReference type="FunFam" id="2.120.10.30:FF:000034">
    <property type="entry name" value="E3 ubiquitin-protein ligase TRIM32"/>
    <property type="match status" value="1"/>
</dbReference>
<feature type="repeat" description="NHL" evidence="6">
    <location>
        <begin position="343"/>
        <end position="386"/>
    </location>
</feature>
<dbReference type="Ensembl" id="ENSSMAT00000067067.1">
    <property type="protein sequence ID" value="ENSSMAP00000058880.1"/>
    <property type="gene ID" value="ENSSMAG00000025791.1"/>
</dbReference>
<dbReference type="Pfam" id="PF01436">
    <property type="entry name" value="NHL"/>
    <property type="match status" value="3"/>
</dbReference>
<keyword evidence="3 5" id="KW-0479">Metal-binding</keyword>
<dbReference type="SUPFAM" id="SSF101898">
    <property type="entry name" value="NHL repeat"/>
    <property type="match status" value="1"/>
</dbReference>
<reference evidence="8" key="2">
    <citation type="submission" date="2025-08" db="UniProtKB">
        <authorList>
            <consortium name="Ensembl"/>
        </authorList>
    </citation>
    <scope>IDENTIFICATION</scope>
</reference>
<keyword evidence="4" id="KW-0862">Zinc</keyword>
<proteinExistence type="inferred from homology"/>
<evidence type="ECO:0000256" key="1">
    <source>
        <dbReference type="ARBA" id="ARBA00008518"/>
    </source>
</evidence>
<feature type="repeat" description="NHL" evidence="6">
    <location>
        <begin position="547"/>
        <end position="590"/>
    </location>
</feature>
<dbReference type="Gene3D" id="3.30.160.60">
    <property type="entry name" value="Classic Zinc Finger"/>
    <property type="match status" value="1"/>
</dbReference>
<keyword evidence="2" id="KW-0677">Repeat</keyword>
<comment type="similarity">
    <text evidence="1">Belongs to the TRIM/RBCC family.</text>
</comment>
<dbReference type="SUPFAM" id="SSF57845">
    <property type="entry name" value="B-box zinc-binding domain"/>
    <property type="match status" value="1"/>
</dbReference>
<dbReference type="GO" id="GO:0008270">
    <property type="term" value="F:zinc ion binding"/>
    <property type="evidence" value="ECO:0007669"/>
    <property type="project" value="UniProtKB-KW"/>
</dbReference>